<dbReference type="InterPro" id="IPR027484">
    <property type="entry name" value="PInositol-4-P-5-kinase_N"/>
</dbReference>
<keyword evidence="2" id="KW-0472">Membrane</keyword>
<organism evidence="4 5">
    <name type="scientific">Stentor coeruleus</name>
    <dbReference type="NCBI Taxonomy" id="5963"/>
    <lineage>
        <taxon>Eukaryota</taxon>
        <taxon>Sar</taxon>
        <taxon>Alveolata</taxon>
        <taxon>Ciliophora</taxon>
        <taxon>Postciliodesmatophora</taxon>
        <taxon>Heterotrichea</taxon>
        <taxon>Heterotrichida</taxon>
        <taxon>Stentoridae</taxon>
        <taxon>Stentor</taxon>
    </lineage>
</organism>
<dbReference type="GO" id="GO:0005524">
    <property type="term" value="F:ATP binding"/>
    <property type="evidence" value="ECO:0007669"/>
    <property type="project" value="UniProtKB-UniRule"/>
</dbReference>
<dbReference type="Pfam" id="PF01504">
    <property type="entry name" value="PIP5K"/>
    <property type="match status" value="1"/>
</dbReference>
<dbReference type="GO" id="GO:0005886">
    <property type="term" value="C:plasma membrane"/>
    <property type="evidence" value="ECO:0007669"/>
    <property type="project" value="TreeGrafter"/>
</dbReference>
<dbReference type="GO" id="GO:0016308">
    <property type="term" value="F:1-phosphatidylinositol-4-phosphate 5-kinase activity"/>
    <property type="evidence" value="ECO:0007669"/>
    <property type="project" value="TreeGrafter"/>
</dbReference>
<gene>
    <name evidence="4" type="ORF">SteCoe_1553</name>
</gene>
<keyword evidence="1" id="KW-0808">Transferase</keyword>
<dbReference type="Gene3D" id="3.30.800.10">
    <property type="entry name" value="Phosphatidylinositol Phosphate Kinase II Beta"/>
    <property type="match status" value="1"/>
</dbReference>
<keyword evidence="2" id="KW-1133">Transmembrane helix</keyword>
<sequence length="610" mass="70869">MLETIDICYSILAPISAICGLFQVYGFYKLKLVNNHPEILVFWQCVSQLILDIHWFTGISYIHKNIGETCCLLLGDFFVYFYYLSWNYTVFLSVEILIKMTNPCVTDYKKRTRWYHLISHALSICIFFVVAINYKHNNGKSIIKTCFVQKGSFLELIVIAPVFIHFPIATGLNGYTIYKFYRAKEIIDYLRYIIFVVIAFSIAWVPVAIVHGIQFDAFNIKTNDTFLNIAAYLGALSGTLIFTARMMEKNLLKRMLEKIFCRETNKKIPTEEFETRELKVTHADFFTKVTAEAIMLGIAEVLMKSELSSCYGKTHKDLTCTITVAGQVVDFNVTQFNINEYAQIIKSFNLNYQEISQYFIFSSLRHPGNFSDIKNLHKKNSDENETFSYYTSDKKYILKTIKESDMRVLKMMAQKYMERVTSSKSYLLRIFGAFEINSGNSNFYVILIENFNSNLENAISFQLNGRKLEEESIRMESLDLALISQKSIYNDDEFFKTIDRLNISKTQMNLILKAIEKDTNLLRISFLMEYKLCILLQALASDHEIIAVDESRFFKSDKYLVCIGIDFINKNQTKKNHKKSGSRISISGISPEAYRKRFIKLIKRVFKDNN</sequence>
<feature type="transmembrane region" description="Helical" evidence="2">
    <location>
        <begin position="225"/>
        <end position="244"/>
    </location>
</feature>
<keyword evidence="2" id="KW-0812">Transmembrane</keyword>
<name>A0A1R2D1T9_9CILI</name>
<dbReference type="InterPro" id="IPR027483">
    <property type="entry name" value="PInositol-4-P-4/5-kinase_C_sf"/>
</dbReference>
<reference evidence="4 5" key="1">
    <citation type="submission" date="2016-11" db="EMBL/GenBank/DDBJ databases">
        <title>The macronuclear genome of Stentor coeruleus: a giant cell with tiny introns.</title>
        <authorList>
            <person name="Slabodnick M."/>
            <person name="Ruby J.G."/>
            <person name="Reiff S.B."/>
            <person name="Swart E.C."/>
            <person name="Gosai S."/>
            <person name="Prabakaran S."/>
            <person name="Witkowska E."/>
            <person name="Larue G.E."/>
            <person name="Fisher S."/>
            <person name="Freeman R.M."/>
            <person name="Gunawardena J."/>
            <person name="Chu W."/>
            <person name="Stover N.A."/>
            <person name="Gregory B.D."/>
            <person name="Nowacki M."/>
            <person name="Derisi J."/>
            <person name="Roy S.W."/>
            <person name="Marshall W.F."/>
            <person name="Sood P."/>
        </authorList>
    </citation>
    <scope>NUCLEOTIDE SEQUENCE [LARGE SCALE GENOMIC DNA]</scope>
    <source>
        <strain evidence="4">WM001</strain>
    </source>
</reference>
<dbReference type="Proteomes" id="UP000187209">
    <property type="component" value="Unassembled WGS sequence"/>
</dbReference>
<keyword evidence="5" id="KW-1185">Reference proteome</keyword>
<dbReference type="Gene3D" id="1.20.1070.10">
    <property type="entry name" value="Rhodopsin 7-helix transmembrane proteins"/>
    <property type="match status" value="1"/>
</dbReference>
<dbReference type="SUPFAM" id="SSF56104">
    <property type="entry name" value="SAICAR synthase-like"/>
    <property type="match status" value="1"/>
</dbReference>
<dbReference type="AlphaFoldDB" id="A0A1R2D1T9"/>
<feature type="domain" description="PIPK" evidence="3">
    <location>
        <begin position="275"/>
        <end position="606"/>
    </location>
</feature>
<evidence type="ECO:0000256" key="1">
    <source>
        <dbReference type="PROSITE-ProRule" id="PRU00781"/>
    </source>
</evidence>
<proteinExistence type="predicted"/>
<dbReference type="PROSITE" id="PS51455">
    <property type="entry name" value="PIPK"/>
    <property type="match status" value="1"/>
</dbReference>
<dbReference type="InterPro" id="IPR023610">
    <property type="entry name" value="PInositol-4/5-P-5/4-kinase"/>
</dbReference>
<evidence type="ECO:0000313" key="5">
    <source>
        <dbReference type="Proteomes" id="UP000187209"/>
    </source>
</evidence>
<keyword evidence="1" id="KW-0067">ATP-binding</keyword>
<dbReference type="EMBL" id="MPUH01000016">
    <property type="protein sequence ID" value="OMJ95176.1"/>
    <property type="molecule type" value="Genomic_DNA"/>
</dbReference>
<accession>A0A1R2D1T9</accession>
<evidence type="ECO:0000313" key="4">
    <source>
        <dbReference type="EMBL" id="OMJ95176.1"/>
    </source>
</evidence>
<comment type="caution">
    <text evidence="4">The sequence shown here is derived from an EMBL/GenBank/DDBJ whole genome shotgun (WGS) entry which is preliminary data.</text>
</comment>
<dbReference type="Gene3D" id="3.30.810.10">
    <property type="entry name" value="2-Layer Sandwich"/>
    <property type="match status" value="1"/>
</dbReference>
<dbReference type="PANTHER" id="PTHR23086:SF8">
    <property type="entry name" value="PHOSPHATIDYLINOSITOL 5-PHOSPHATE 4-KINASE, ISOFORM A"/>
    <property type="match status" value="1"/>
</dbReference>
<dbReference type="OrthoDB" id="70770at2759"/>
<dbReference type="PANTHER" id="PTHR23086">
    <property type="entry name" value="PHOSPHATIDYLINOSITOL-4-PHOSPHATE 5-KINASE"/>
    <property type="match status" value="1"/>
</dbReference>
<feature type="transmembrane region" description="Helical" evidence="2">
    <location>
        <begin position="114"/>
        <end position="134"/>
    </location>
</feature>
<feature type="transmembrane region" description="Helical" evidence="2">
    <location>
        <begin position="154"/>
        <end position="177"/>
    </location>
</feature>
<keyword evidence="1" id="KW-0418">Kinase</keyword>
<protein>
    <recommendedName>
        <fullName evidence="3">PIPK domain-containing protein</fullName>
    </recommendedName>
</protein>
<evidence type="ECO:0000256" key="2">
    <source>
        <dbReference type="SAM" id="Phobius"/>
    </source>
</evidence>
<dbReference type="GO" id="GO:0046854">
    <property type="term" value="P:phosphatidylinositol phosphate biosynthetic process"/>
    <property type="evidence" value="ECO:0007669"/>
    <property type="project" value="TreeGrafter"/>
</dbReference>
<feature type="transmembrane region" description="Helical" evidence="2">
    <location>
        <begin position="7"/>
        <end position="28"/>
    </location>
</feature>
<dbReference type="InterPro" id="IPR002498">
    <property type="entry name" value="PInositol-4-P-4/5-kinase_core"/>
</dbReference>
<evidence type="ECO:0000259" key="3">
    <source>
        <dbReference type="PROSITE" id="PS51455"/>
    </source>
</evidence>
<feature type="transmembrane region" description="Helical" evidence="2">
    <location>
        <begin position="77"/>
        <end position="98"/>
    </location>
</feature>
<feature type="transmembrane region" description="Helical" evidence="2">
    <location>
        <begin position="189"/>
        <end position="213"/>
    </location>
</feature>
<keyword evidence="1" id="KW-0547">Nucleotide-binding</keyword>
<dbReference type="SMART" id="SM00330">
    <property type="entry name" value="PIPKc"/>
    <property type="match status" value="1"/>
</dbReference>